<dbReference type="SMART" id="SM00382">
    <property type="entry name" value="AAA"/>
    <property type="match status" value="1"/>
</dbReference>
<sequence length="496" mass="55652">MNLAVEMCNISKYFNGKAALEDVNFSVKKGEIHCLLGENGAGKTTLMNILFGLYQANKGYLKLYGKNVEIKNTGDAFNHGLGMVHQHFMLIENMTVLQNIILGNEIGKYKIDYAENKKSVKKIIEQYGLDINLDEKVKNLSVGMKQRAEIIKALYRGADILVLDEPSAVLTPKESQLLMKVLKNLQTKGMTIIFITHKLNETMEIADRATILRNGKLIETVDIANETAEDLATKMVGHSIAQISSHKKINTDEVIFEIKNLKVLKNSQNTVDLKIKAGEIFGIAGVDGNGQLELEEMVMGLMKYDGEIYYKGKLLSNLSTAKIKDSGIGHIPSDRFLRAILPNMTLFENVMLGNQESDQFRNKIFVRYEKLKEYTSKILGLFNVKYSDINQNISGLSGGNQQKLVVAREISNDNDFILASQPSRGLDIGAIQFIHEQFVRIRNDKKCVMLISADLDEIMEMSDRIAVLYKGEIMAIDYAENFTKERLGLLMAGRSE</sequence>
<dbReference type="PANTHER" id="PTHR43790:SF4">
    <property type="entry name" value="GUANOSINE IMPORT ATP-BINDING PROTEIN NUPO"/>
    <property type="match status" value="1"/>
</dbReference>
<dbReference type="InterPro" id="IPR050107">
    <property type="entry name" value="ABC_carbohydrate_import_ATPase"/>
</dbReference>
<keyword evidence="2 4" id="KW-0067">ATP-binding</keyword>
<evidence type="ECO:0000313" key="4">
    <source>
        <dbReference type="EMBL" id="SUB75505.1"/>
    </source>
</evidence>
<dbReference type="InterPro" id="IPR003593">
    <property type="entry name" value="AAA+_ATPase"/>
</dbReference>
<dbReference type="EMBL" id="UGTH01000001">
    <property type="protein sequence ID" value="SUB75505.1"/>
    <property type="molecule type" value="Genomic_DNA"/>
</dbReference>
<dbReference type="Pfam" id="PF00005">
    <property type="entry name" value="ABC_tran"/>
    <property type="match status" value="2"/>
</dbReference>
<dbReference type="SUPFAM" id="SSF52540">
    <property type="entry name" value="P-loop containing nucleoside triphosphate hydrolases"/>
    <property type="match status" value="2"/>
</dbReference>
<evidence type="ECO:0000256" key="1">
    <source>
        <dbReference type="ARBA" id="ARBA00022741"/>
    </source>
</evidence>
<dbReference type="InterPro" id="IPR027417">
    <property type="entry name" value="P-loop_NTPase"/>
</dbReference>
<dbReference type="AlphaFoldDB" id="A0A379DD69"/>
<dbReference type="CDD" id="cd03216">
    <property type="entry name" value="ABC_Carb_Monos_I"/>
    <property type="match status" value="1"/>
</dbReference>
<proteinExistence type="predicted"/>
<evidence type="ECO:0000256" key="2">
    <source>
        <dbReference type="ARBA" id="ARBA00022840"/>
    </source>
</evidence>
<keyword evidence="4" id="KW-0378">Hydrolase</keyword>
<gene>
    <name evidence="4" type="primary">xylG_2</name>
    <name evidence="4" type="ORF">NCTC11088_01302</name>
</gene>
<dbReference type="Proteomes" id="UP000254777">
    <property type="component" value="Unassembled WGS sequence"/>
</dbReference>
<dbReference type="Gene3D" id="3.40.50.300">
    <property type="entry name" value="P-loop containing nucleotide triphosphate hydrolases"/>
    <property type="match status" value="2"/>
</dbReference>
<organism evidence="4 5">
    <name type="scientific">Peptoniphilus indolicus</name>
    <dbReference type="NCBI Taxonomy" id="33030"/>
    <lineage>
        <taxon>Bacteria</taxon>
        <taxon>Bacillati</taxon>
        <taxon>Bacillota</taxon>
        <taxon>Tissierellia</taxon>
        <taxon>Tissierellales</taxon>
        <taxon>Peptoniphilaceae</taxon>
        <taxon>Peptoniphilus</taxon>
    </lineage>
</organism>
<dbReference type="GO" id="GO:0016887">
    <property type="term" value="F:ATP hydrolysis activity"/>
    <property type="evidence" value="ECO:0007669"/>
    <property type="project" value="InterPro"/>
</dbReference>
<dbReference type="CDD" id="cd03215">
    <property type="entry name" value="ABC_Carb_Monos_II"/>
    <property type="match status" value="1"/>
</dbReference>
<dbReference type="PROSITE" id="PS00211">
    <property type="entry name" value="ABC_TRANSPORTER_1"/>
    <property type="match status" value="2"/>
</dbReference>
<feature type="domain" description="ABC transporter" evidence="3">
    <location>
        <begin position="5"/>
        <end position="239"/>
    </location>
</feature>
<dbReference type="InterPro" id="IPR017871">
    <property type="entry name" value="ABC_transporter-like_CS"/>
</dbReference>
<keyword evidence="1" id="KW-0547">Nucleotide-binding</keyword>
<dbReference type="EC" id="3.6.3.17" evidence="4"/>
<accession>A0A379DD69</accession>
<feature type="domain" description="ABC transporter" evidence="3">
    <location>
        <begin position="249"/>
        <end position="495"/>
    </location>
</feature>
<protein>
    <submittedName>
        <fullName evidence="4">Xylose import ATP-binding protein XylG</fullName>
        <ecNumber evidence="4">3.6.3.17</ecNumber>
    </submittedName>
</protein>
<dbReference type="RefSeq" id="WP_004819762.1">
    <property type="nucleotide sequence ID" value="NZ_UGTH01000001.1"/>
</dbReference>
<name>A0A379DD69_9FIRM</name>
<dbReference type="PANTHER" id="PTHR43790">
    <property type="entry name" value="CARBOHYDRATE TRANSPORT ATP-BINDING PROTEIN MG119-RELATED"/>
    <property type="match status" value="1"/>
</dbReference>
<dbReference type="InterPro" id="IPR003439">
    <property type="entry name" value="ABC_transporter-like_ATP-bd"/>
</dbReference>
<reference evidence="4 5" key="1">
    <citation type="submission" date="2018-06" db="EMBL/GenBank/DDBJ databases">
        <authorList>
            <consortium name="Pathogen Informatics"/>
            <person name="Doyle S."/>
        </authorList>
    </citation>
    <scope>NUCLEOTIDE SEQUENCE [LARGE SCALE GENOMIC DNA]</scope>
    <source>
        <strain evidence="4 5">NCTC11088</strain>
    </source>
</reference>
<dbReference type="GO" id="GO:0005524">
    <property type="term" value="F:ATP binding"/>
    <property type="evidence" value="ECO:0007669"/>
    <property type="project" value="UniProtKB-KW"/>
</dbReference>
<evidence type="ECO:0000259" key="3">
    <source>
        <dbReference type="PROSITE" id="PS50893"/>
    </source>
</evidence>
<dbReference type="PROSITE" id="PS50893">
    <property type="entry name" value="ABC_TRANSPORTER_2"/>
    <property type="match status" value="2"/>
</dbReference>
<evidence type="ECO:0000313" key="5">
    <source>
        <dbReference type="Proteomes" id="UP000254777"/>
    </source>
</evidence>